<dbReference type="EMBL" id="JAVCAP010000001">
    <property type="protein sequence ID" value="MDP8566318.1"/>
    <property type="molecule type" value="Genomic_DNA"/>
</dbReference>
<dbReference type="Proteomes" id="UP001225906">
    <property type="component" value="Unassembled WGS sequence"/>
</dbReference>
<gene>
    <name evidence="6" type="primary">msrB</name>
    <name evidence="6" type="ORF">Q9291_00525</name>
</gene>
<comment type="similarity">
    <text evidence="1">Belongs to the MsrB Met sulfoxide reductase family.</text>
</comment>
<dbReference type="PANTHER" id="PTHR10173">
    <property type="entry name" value="METHIONINE SULFOXIDE REDUCTASE"/>
    <property type="match status" value="1"/>
</dbReference>
<dbReference type="EC" id="1.8.4.12" evidence="2"/>
<dbReference type="Pfam" id="PF01641">
    <property type="entry name" value="SelR"/>
    <property type="match status" value="1"/>
</dbReference>
<comment type="catalytic activity">
    <reaction evidence="4">
        <text>L-methionyl-[protein] + [thioredoxin]-disulfide + H2O = L-methionyl-(R)-S-oxide-[protein] + [thioredoxin]-dithiol</text>
        <dbReference type="Rhea" id="RHEA:24164"/>
        <dbReference type="Rhea" id="RHEA-COMP:10698"/>
        <dbReference type="Rhea" id="RHEA-COMP:10700"/>
        <dbReference type="Rhea" id="RHEA-COMP:12313"/>
        <dbReference type="Rhea" id="RHEA-COMP:12314"/>
        <dbReference type="ChEBI" id="CHEBI:15377"/>
        <dbReference type="ChEBI" id="CHEBI:16044"/>
        <dbReference type="ChEBI" id="CHEBI:29950"/>
        <dbReference type="ChEBI" id="CHEBI:45764"/>
        <dbReference type="ChEBI" id="CHEBI:50058"/>
        <dbReference type="EC" id="1.8.4.12"/>
    </reaction>
</comment>
<evidence type="ECO:0000256" key="3">
    <source>
        <dbReference type="ARBA" id="ARBA00023002"/>
    </source>
</evidence>
<evidence type="ECO:0000313" key="7">
    <source>
        <dbReference type="Proteomes" id="UP001225906"/>
    </source>
</evidence>
<name>A0ABT9JP05_9PROT</name>
<dbReference type="Gene3D" id="2.170.150.20">
    <property type="entry name" value="Peptide methionine sulfoxide reductase"/>
    <property type="match status" value="1"/>
</dbReference>
<dbReference type="SUPFAM" id="SSF51316">
    <property type="entry name" value="Mss4-like"/>
    <property type="match status" value="1"/>
</dbReference>
<dbReference type="InterPro" id="IPR028427">
    <property type="entry name" value="Met_Sox_Rdtase_MsrB"/>
</dbReference>
<dbReference type="InterPro" id="IPR011057">
    <property type="entry name" value="Mss4-like_sf"/>
</dbReference>
<dbReference type="InterPro" id="IPR002579">
    <property type="entry name" value="Met_Sox_Rdtase_MsrB_dom"/>
</dbReference>
<reference evidence="7" key="1">
    <citation type="journal article" date="2019" name="Int. J. Syst. Evol. Microbiol.">
        <title>The Global Catalogue of Microorganisms (GCM) 10K type strain sequencing project: providing services to taxonomists for standard genome sequencing and annotation.</title>
        <authorList>
            <consortium name="The Broad Institute Genomics Platform"/>
            <consortium name="The Broad Institute Genome Sequencing Center for Infectious Disease"/>
            <person name="Wu L."/>
            <person name="Ma J."/>
        </authorList>
    </citation>
    <scope>NUCLEOTIDE SEQUENCE [LARGE SCALE GENOMIC DNA]</scope>
    <source>
        <strain evidence="7">VKM B-3159</strain>
    </source>
</reference>
<accession>A0ABT9JP05</accession>
<dbReference type="PANTHER" id="PTHR10173:SF52">
    <property type="entry name" value="METHIONINE-R-SULFOXIDE REDUCTASE B1"/>
    <property type="match status" value="1"/>
</dbReference>
<evidence type="ECO:0000256" key="4">
    <source>
        <dbReference type="ARBA" id="ARBA00048488"/>
    </source>
</evidence>
<proteinExistence type="inferred from homology"/>
<sequence>MENPALTPDWLTMMVNWKDILKWAQFGNPAPARKVQKSPRAWREVLDEDVFAITRLRGTERPFSSEICQAFTPGLYACVCCQQVLFDSGQKFDSPSGWPSFDQPVTANAIAYFWDESHGMQRVEVTCNVCDAHLGHVFPDGKTEHGLRYCINGKAIVFNAGNA</sequence>
<dbReference type="GO" id="GO:0033743">
    <property type="term" value="F:peptide-methionine (R)-S-oxide reductase activity"/>
    <property type="evidence" value="ECO:0007669"/>
    <property type="project" value="UniProtKB-EC"/>
</dbReference>
<organism evidence="6 7">
    <name type="scientific">Methylophilus aquaticus</name>
    <dbReference type="NCBI Taxonomy" id="1971610"/>
    <lineage>
        <taxon>Bacteria</taxon>
        <taxon>Pseudomonadati</taxon>
        <taxon>Pseudomonadota</taxon>
        <taxon>Betaproteobacteria</taxon>
        <taxon>Nitrosomonadales</taxon>
        <taxon>Methylophilaceae</taxon>
        <taxon>Methylophilus</taxon>
    </lineage>
</organism>
<protein>
    <recommendedName>
        <fullName evidence="2">peptide-methionine (R)-S-oxide reductase</fullName>
        <ecNumber evidence="2">1.8.4.12</ecNumber>
    </recommendedName>
</protein>
<dbReference type="NCBIfam" id="TIGR00357">
    <property type="entry name" value="peptide-methionine (R)-S-oxide reductase MsrB"/>
    <property type="match status" value="1"/>
</dbReference>
<evidence type="ECO:0000313" key="6">
    <source>
        <dbReference type="EMBL" id="MDP8566318.1"/>
    </source>
</evidence>
<feature type="domain" description="MsrB" evidence="5">
    <location>
        <begin position="39"/>
        <end position="161"/>
    </location>
</feature>
<keyword evidence="7" id="KW-1185">Reference proteome</keyword>
<dbReference type="PROSITE" id="PS51790">
    <property type="entry name" value="MSRB"/>
    <property type="match status" value="1"/>
</dbReference>
<evidence type="ECO:0000259" key="5">
    <source>
        <dbReference type="PROSITE" id="PS51790"/>
    </source>
</evidence>
<evidence type="ECO:0000256" key="2">
    <source>
        <dbReference type="ARBA" id="ARBA00012499"/>
    </source>
</evidence>
<keyword evidence="3 6" id="KW-0560">Oxidoreductase</keyword>
<evidence type="ECO:0000256" key="1">
    <source>
        <dbReference type="ARBA" id="ARBA00007174"/>
    </source>
</evidence>
<comment type="caution">
    <text evidence="6">The sequence shown here is derived from an EMBL/GenBank/DDBJ whole genome shotgun (WGS) entry which is preliminary data.</text>
</comment>
<dbReference type="RefSeq" id="WP_306388026.1">
    <property type="nucleotide sequence ID" value="NZ_JAVCAP010000001.1"/>
</dbReference>